<gene>
    <name evidence="1" type="ORF">PCOR1329_LOCUS57691</name>
</gene>
<accession>A0ABN9VG45</accession>
<reference evidence="1" key="1">
    <citation type="submission" date="2023-10" db="EMBL/GenBank/DDBJ databases">
        <authorList>
            <person name="Chen Y."/>
            <person name="Shah S."/>
            <person name="Dougan E. K."/>
            <person name="Thang M."/>
            <person name="Chan C."/>
        </authorList>
    </citation>
    <scope>NUCLEOTIDE SEQUENCE [LARGE SCALE GENOMIC DNA]</scope>
</reference>
<organism evidence="1 2">
    <name type="scientific">Prorocentrum cordatum</name>
    <dbReference type="NCBI Taxonomy" id="2364126"/>
    <lineage>
        <taxon>Eukaryota</taxon>
        <taxon>Sar</taxon>
        <taxon>Alveolata</taxon>
        <taxon>Dinophyceae</taxon>
        <taxon>Prorocentrales</taxon>
        <taxon>Prorocentraceae</taxon>
        <taxon>Prorocentrum</taxon>
    </lineage>
</organism>
<proteinExistence type="predicted"/>
<feature type="non-terminal residue" evidence="1">
    <location>
        <position position="1"/>
    </location>
</feature>
<name>A0ABN9VG45_9DINO</name>
<comment type="caution">
    <text evidence="1">The sequence shown here is derived from an EMBL/GenBank/DDBJ whole genome shotgun (WGS) entry which is preliminary data.</text>
</comment>
<keyword evidence="2" id="KW-1185">Reference proteome</keyword>
<evidence type="ECO:0000313" key="2">
    <source>
        <dbReference type="Proteomes" id="UP001189429"/>
    </source>
</evidence>
<sequence length="76" mass="8211">DAMLKRILTESLADVRKDLGDGDARAALAKLLSPTPRLEGVSYFCKTPVGISRVKAKKGKPGLVFQKKKKAVKATE</sequence>
<dbReference type="Proteomes" id="UP001189429">
    <property type="component" value="Unassembled WGS sequence"/>
</dbReference>
<evidence type="ECO:0000313" key="1">
    <source>
        <dbReference type="EMBL" id="CAK0872144.1"/>
    </source>
</evidence>
<protein>
    <submittedName>
        <fullName evidence="1">Uncharacterized protein</fullName>
    </submittedName>
</protein>
<dbReference type="EMBL" id="CAUYUJ010017138">
    <property type="protein sequence ID" value="CAK0872144.1"/>
    <property type="molecule type" value="Genomic_DNA"/>
</dbReference>